<keyword evidence="5" id="KW-1185">Reference proteome</keyword>
<dbReference type="EMBL" id="JBHLTC010000057">
    <property type="protein sequence ID" value="MFC0629498.1"/>
    <property type="molecule type" value="Genomic_DNA"/>
</dbReference>
<keyword evidence="2 4" id="KW-0012">Acyltransferase</keyword>
<comment type="caution">
    <text evidence="4">The sequence shown here is derived from an EMBL/GenBank/DDBJ whole genome shotgun (WGS) entry which is preliminary data.</text>
</comment>
<dbReference type="Pfam" id="PF00583">
    <property type="entry name" value="Acetyltransf_1"/>
    <property type="match status" value="1"/>
</dbReference>
<accession>A0ABV6QXX0</accession>
<dbReference type="InterPro" id="IPR016181">
    <property type="entry name" value="Acyl_CoA_acyltransferase"/>
</dbReference>
<sequence>MRFRPAVAADLPHLIDMLLEAYNWGGVERFTADQLASDDHAWRYVDGWPRAGEFGVVAEVDGRRAGAVWARLLPEDRPGYGYVADDVPELSIGVLPEFRGQGVGRALLDEVIAAARNAGYKRLSLSVEPENRAAGLYRSLGFEVAGRNGGSDTMVLAL</sequence>
<proteinExistence type="predicted"/>
<gene>
    <name evidence="4" type="ORF">ACFFGN_35875</name>
</gene>
<dbReference type="EC" id="2.3.-.-" evidence="4"/>
<dbReference type="SUPFAM" id="SSF55729">
    <property type="entry name" value="Acyl-CoA N-acyltransferases (Nat)"/>
    <property type="match status" value="1"/>
</dbReference>
<dbReference type="InterPro" id="IPR000182">
    <property type="entry name" value="GNAT_dom"/>
</dbReference>
<evidence type="ECO:0000259" key="3">
    <source>
        <dbReference type="PROSITE" id="PS51186"/>
    </source>
</evidence>
<dbReference type="PANTHER" id="PTHR43877">
    <property type="entry name" value="AMINOALKYLPHOSPHONATE N-ACETYLTRANSFERASE-RELATED-RELATED"/>
    <property type="match status" value="1"/>
</dbReference>
<protein>
    <submittedName>
        <fullName evidence="4">GNAT family N-acetyltransferase</fullName>
        <ecNumber evidence="4">2.3.-.-</ecNumber>
    </submittedName>
</protein>
<dbReference type="Gene3D" id="3.40.630.30">
    <property type="match status" value="1"/>
</dbReference>
<reference evidence="4 5" key="1">
    <citation type="submission" date="2024-09" db="EMBL/GenBank/DDBJ databases">
        <authorList>
            <person name="Sun Q."/>
            <person name="Mori K."/>
        </authorList>
    </citation>
    <scope>NUCLEOTIDE SEQUENCE [LARGE SCALE GENOMIC DNA]</scope>
    <source>
        <strain evidence="4 5">CGMCC 1.15906</strain>
    </source>
</reference>
<evidence type="ECO:0000313" key="5">
    <source>
        <dbReference type="Proteomes" id="UP001589890"/>
    </source>
</evidence>
<keyword evidence="1 4" id="KW-0808">Transferase</keyword>
<organism evidence="4 5">
    <name type="scientific">Kribbella deserti</name>
    <dbReference type="NCBI Taxonomy" id="1926257"/>
    <lineage>
        <taxon>Bacteria</taxon>
        <taxon>Bacillati</taxon>
        <taxon>Actinomycetota</taxon>
        <taxon>Actinomycetes</taxon>
        <taxon>Propionibacteriales</taxon>
        <taxon>Kribbellaceae</taxon>
        <taxon>Kribbella</taxon>
    </lineage>
</organism>
<feature type="domain" description="N-acetyltransferase" evidence="3">
    <location>
        <begin position="1"/>
        <end position="158"/>
    </location>
</feature>
<dbReference type="GO" id="GO:0016746">
    <property type="term" value="F:acyltransferase activity"/>
    <property type="evidence" value="ECO:0007669"/>
    <property type="project" value="UniProtKB-KW"/>
</dbReference>
<dbReference type="InterPro" id="IPR050832">
    <property type="entry name" value="Bact_Acetyltransf"/>
</dbReference>
<dbReference type="RefSeq" id="WP_380057686.1">
    <property type="nucleotide sequence ID" value="NZ_JBHLTC010000057.1"/>
</dbReference>
<dbReference type="Proteomes" id="UP001589890">
    <property type="component" value="Unassembled WGS sequence"/>
</dbReference>
<dbReference type="CDD" id="cd04301">
    <property type="entry name" value="NAT_SF"/>
    <property type="match status" value="1"/>
</dbReference>
<dbReference type="PROSITE" id="PS51186">
    <property type="entry name" value="GNAT"/>
    <property type="match status" value="1"/>
</dbReference>
<evidence type="ECO:0000313" key="4">
    <source>
        <dbReference type="EMBL" id="MFC0629498.1"/>
    </source>
</evidence>
<name>A0ABV6QXX0_9ACTN</name>
<evidence type="ECO:0000256" key="1">
    <source>
        <dbReference type="ARBA" id="ARBA00022679"/>
    </source>
</evidence>
<evidence type="ECO:0000256" key="2">
    <source>
        <dbReference type="ARBA" id="ARBA00023315"/>
    </source>
</evidence>